<evidence type="ECO:0000256" key="1">
    <source>
        <dbReference type="SAM" id="Phobius"/>
    </source>
</evidence>
<sequence>MTESEKFIIKFSILQTLLQKSAGEVADMVGYSRQHTYKVLRLERTASTGMVDSLNALILFVFGSAMLGLINSTIELLENTTVGTLLKEGFANEQK</sequence>
<evidence type="ECO:0000313" key="2">
    <source>
        <dbReference type="EMBL" id="MBM6818873.1"/>
    </source>
</evidence>
<reference evidence="2 3" key="1">
    <citation type="journal article" date="2021" name="Sci. Rep.">
        <title>The distribution of antibiotic resistance genes in chicken gut microbiota commensals.</title>
        <authorList>
            <person name="Juricova H."/>
            <person name="Matiasovicova J."/>
            <person name="Kubasova T."/>
            <person name="Cejkova D."/>
            <person name="Rychlik I."/>
        </authorList>
    </citation>
    <scope>NUCLEOTIDE SEQUENCE [LARGE SCALE GENOMIC DNA]</scope>
    <source>
        <strain evidence="2 3">An435</strain>
    </source>
</reference>
<name>A0ABS2FEH4_9CLOT</name>
<dbReference type="EMBL" id="JACJLL010000026">
    <property type="protein sequence ID" value="MBM6818873.1"/>
    <property type="molecule type" value="Genomic_DNA"/>
</dbReference>
<keyword evidence="1" id="KW-0812">Transmembrane</keyword>
<accession>A0ABS2FEH4</accession>
<organism evidence="2 3">
    <name type="scientific">Clostridium saudiense</name>
    <dbReference type="NCBI Taxonomy" id="1414720"/>
    <lineage>
        <taxon>Bacteria</taxon>
        <taxon>Bacillati</taxon>
        <taxon>Bacillota</taxon>
        <taxon>Clostridia</taxon>
        <taxon>Eubacteriales</taxon>
        <taxon>Clostridiaceae</taxon>
        <taxon>Clostridium</taxon>
    </lineage>
</organism>
<keyword evidence="3" id="KW-1185">Reference proteome</keyword>
<protein>
    <recommendedName>
        <fullName evidence="4">XRE family transcriptional regulator</fullName>
    </recommendedName>
</protein>
<feature type="transmembrane region" description="Helical" evidence="1">
    <location>
        <begin position="54"/>
        <end position="74"/>
    </location>
</feature>
<comment type="caution">
    <text evidence="2">The sequence shown here is derived from an EMBL/GenBank/DDBJ whole genome shotgun (WGS) entry which is preliminary data.</text>
</comment>
<evidence type="ECO:0000313" key="3">
    <source>
        <dbReference type="Proteomes" id="UP000767334"/>
    </source>
</evidence>
<dbReference type="RefSeq" id="WP_204572022.1">
    <property type="nucleotide sequence ID" value="NZ_JACJLL010000026.1"/>
</dbReference>
<keyword evidence="1" id="KW-1133">Transmembrane helix</keyword>
<gene>
    <name evidence="2" type="ORF">H6A19_05910</name>
</gene>
<evidence type="ECO:0008006" key="4">
    <source>
        <dbReference type="Google" id="ProtNLM"/>
    </source>
</evidence>
<keyword evidence="1" id="KW-0472">Membrane</keyword>
<dbReference type="Proteomes" id="UP000767334">
    <property type="component" value="Unassembled WGS sequence"/>
</dbReference>
<proteinExistence type="predicted"/>